<organism evidence="1 2">
    <name type="scientific">Acinetobacter pragensis</name>
    <dbReference type="NCBI Taxonomy" id="1806892"/>
    <lineage>
        <taxon>Bacteria</taxon>
        <taxon>Pseudomonadati</taxon>
        <taxon>Pseudomonadota</taxon>
        <taxon>Gammaproteobacteria</taxon>
        <taxon>Moraxellales</taxon>
        <taxon>Moraxellaceae</taxon>
        <taxon>Acinetobacter</taxon>
    </lineage>
</organism>
<accession>A0A151Y0P4</accession>
<dbReference type="EMBL" id="LUAW01000024">
    <property type="protein sequence ID" value="KYQ71608.1"/>
    <property type="molecule type" value="Genomic_DNA"/>
</dbReference>
<evidence type="ECO:0000313" key="2">
    <source>
        <dbReference type="Proteomes" id="UP000076276"/>
    </source>
</evidence>
<proteinExistence type="predicted"/>
<dbReference type="Proteomes" id="UP000076276">
    <property type="component" value="Unassembled WGS sequence"/>
</dbReference>
<dbReference type="STRING" id="1806892.AZH43_14040"/>
<keyword evidence="2" id="KW-1185">Reference proteome</keyword>
<dbReference type="AlphaFoldDB" id="A0A151Y0P4"/>
<comment type="caution">
    <text evidence="1">The sequence shown here is derived from an EMBL/GenBank/DDBJ whole genome shotgun (WGS) entry which is preliminary data.</text>
</comment>
<sequence>MTIYSTSTYQACNPELSDKVIYGIACKQTDQAHLYDADKLFINLLYDLSQPSTMQVIIQNNLLMDGYDNLSEFAYFMAEDNDFALSSDLIQPFNDDKEQVYLITAYRFDNEVGKAEMVTHEAEYSPSHLYFTSNLQCASNIVGVLLSIGTNTGFLKIEKTTVDNAKYQINKRLDQVELLKLNNKDLLGHAGDYWATYQLFTNCGTKQARFDHEDYYTKAQAQQALKDIKEMNWHFNPKTLVVQGCVLKDQESQEREYQQALIEIDKPYDFDQGVIPDKDRAIWAIENYNHSQSIRQAIANQQLGGHT</sequence>
<gene>
    <name evidence="1" type="ORF">AZH43_14040</name>
</gene>
<name>A0A151Y0P4_9GAMM</name>
<dbReference type="OrthoDB" id="6709629at2"/>
<protein>
    <submittedName>
        <fullName evidence="1">Uncharacterized protein</fullName>
    </submittedName>
</protein>
<reference evidence="1 2" key="1">
    <citation type="submission" date="2016-03" db="EMBL/GenBank/DDBJ databases">
        <title>Acinetobacter genomospecies 28 strain ANC 4149.</title>
        <authorList>
            <person name="Radolfova-Krizova L."/>
            <person name="Nemec A."/>
        </authorList>
    </citation>
    <scope>NUCLEOTIDE SEQUENCE [LARGE SCALE GENOMIC DNA]</scope>
    <source>
        <strain evidence="1 2">ANC 4149</strain>
    </source>
</reference>
<dbReference type="RefSeq" id="WP_067669841.1">
    <property type="nucleotide sequence ID" value="NZ_CBCSIK010000012.1"/>
</dbReference>
<evidence type="ECO:0000313" key="1">
    <source>
        <dbReference type="EMBL" id="KYQ71608.1"/>
    </source>
</evidence>